<dbReference type="Gene3D" id="2.60.40.1760">
    <property type="entry name" value="glycosyl hydrolase (family 31)"/>
    <property type="match status" value="1"/>
</dbReference>
<dbReference type="Pfam" id="PF21365">
    <property type="entry name" value="Glyco_hydro_31_3rd"/>
    <property type="match status" value="1"/>
</dbReference>
<gene>
    <name evidence="6" type="ORF">D0863_09979</name>
</gene>
<protein>
    <recommendedName>
        <fullName evidence="8">Glycoside hydrolase family 31 protein</fullName>
    </recommendedName>
</protein>
<feature type="domain" description="Glycoside hydrolase family 31 TIM barrel" evidence="4">
    <location>
        <begin position="231"/>
        <end position="537"/>
    </location>
</feature>
<proteinExistence type="inferred from homology"/>
<dbReference type="InterPro" id="IPR048395">
    <property type="entry name" value="Glyco_hydro_31_C"/>
</dbReference>
<dbReference type="AlphaFoldDB" id="A0A3M7DJW6"/>
<dbReference type="OrthoDB" id="10070917at2759"/>
<evidence type="ECO:0008006" key="8">
    <source>
        <dbReference type="Google" id="ProtNLM"/>
    </source>
</evidence>
<evidence type="ECO:0000256" key="1">
    <source>
        <dbReference type="ARBA" id="ARBA00007806"/>
    </source>
</evidence>
<comment type="caution">
    <text evidence="6">The sequence shown here is derived from an EMBL/GenBank/DDBJ whole genome shotgun (WGS) entry which is preliminary data.</text>
</comment>
<evidence type="ECO:0000259" key="4">
    <source>
        <dbReference type="Pfam" id="PF01055"/>
    </source>
</evidence>
<name>A0A3M7DJW6_HORWE</name>
<comment type="similarity">
    <text evidence="1 2">Belongs to the glycosyl hydrolase 31 family.</text>
</comment>
<dbReference type="Proteomes" id="UP000269276">
    <property type="component" value="Unassembled WGS sequence"/>
</dbReference>
<evidence type="ECO:0000256" key="3">
    <source>
        <dbReference type="SAM" id="SignalP"/>
    </source>
</evidence>
<sequence length="742" mass="82669">MGKFSLIFAAAAALSSNQVLAGRGPPDAGWHWHKGPHDEKPSVSVASTSPFALDFSKFGGAVHNTAILVGSTNSSASPVAASASGQFADNQGQVVWDSVNSQVARVTVDTSSSFVGARFSADAADRFYGVWEYPWDDQLDNAGIEFELKGVGNSEGVNWANARAPFFFTNAGYGVYADTLEMGSFNFSMPGTAEFVFNTSSLVYYVILPDRPGDFKSILSAYAELSTTIEMPPDSGYGPTFWSDNFEEDFHGSVSNAQENYYDVINHLYYNQIRATSMFADRPYGTGNYSYGNFDFDPVYYPTPEAFIKNLSDWGFDFQVWVANRAFLDTELYNASVANGWLFPGIDGEIFRGPALNLSIPEAYDYFKQHLSYFPSVGVKGYKIDRGEEGEMPVFEQNVQMGLFIQLCYETMVEKWGESNFFDFARSVVDRSRSKTNVWNGDAHSNYTGFAYSVTSGIRSGLMGFSTWSSDTGGYIREENDPAEDLWARWMWFSTFSPVYEIPIGTNHTPWYPPYTSDLVDVLKESANMHHDLFPYIKSYTYQAHKTGIPVMRAAFLEAPFDEKTFDMTDAYYFGSELYVAPIITEGNQRTVYFPEGTKYLEYFNKSSVYEGGNSANVEMSVHYIPAYVRAGAIVPRGDIYQGNNKWTEDWKPELTIELYPSKDVPWSSFAYYNGDTKQEVPITMKTSHHSGQVDVEYGPVGVGGKIVLFAKDGMHNATLHAGGGSATLHEVESLFDDQSGR</sequence>
<reference evidence="6 7" key="1">
    <citation type="journal article" date="2018" name="BMC Genomics">
        <title>Genomic evidence for intraspecific hybridization in a clonal and extremely halotolerant yeast.</title>
        <authorList>
            <person name="Gostincar C."/>
            <person name="Stajich J.E."/>
            <person name="Zupancic J."/>
            <person name="Zalar P."/>
            <person name="Gunde-Cimerman N."/>
        </authorList>
    </citation>
    <scope>NUCLEOTIDE SEQUENCE [LARGE SCALE GENOMIC DNA]</scope>
    <source>
        <strain evidence="6 7">EXF-2682</strain>
    </source>
</reference>
<evidence type="ECO:0000259" key="5">
    <source>
        <dbReference type="Pfam" id="PF21365"/>
    </source>
</evidence>
<dbReference type="SUPFAM" id="SSF74650">
    <property type="entry name" value="Galactose mutarotase-like"/>
    <property type="match status" value="1"/>
</dbReference>
<dbReference type="Gene3D" id="3.20.20.80">
    <property type="entry name" value="Glycosidases"/>
    <property type="match status" value="1"/>
</dbReference>
<evidence type="ECO:0000256" key="2">
    <source>
        <dbReference type="RuleBase" id="RU361185"/>
    </source>
</evidence>
<dbReference type="InterPro" id="IPR017853">
    <property type="entry name" value="GH"/>
</dbReference>
<dbReference type="InterPro" id="IPR013780">
    <property type="entry name" value="Glyco_hydro_b"/>
</dbReference>
<feature type="domain" description="Glycosyl hydrolase family 31 C-terminal" evidence="5">
    <location>
        <begin position="548"/>
        <end position="635"/>
    </location>
</feature>
<evidence type="ECO:0000313" key="6">
    <source>
        <dbReference type="EMBL" id="RMY64216.1"/>
    </source>
</evidence>
<keyword evidence="2" id="KW-0326">Glycosidase</keyword>
<organism evidence="6 7">
    <name type="scientific">Hortaea werneckii</name>
    <name type="common">Black yeast</name>
    <name type="synonym">Cladosporium werneckii</name>
    <dbReference type="NCBI Taxonomy" id="91943"/>
    <lineage>
        <taxon>Eukaryota</taxon>
        <taxon>Fungi</taxon>
        <taxon>Dikarya</taxon>
        <taxon>Ascomycota</taxon>
        <taxon>Pezizomycotina</taxon>
        <taxon>Dothideomycetes</taxon>
        <taxon>Dothideomycetidae</taxon>
        <taxon>Mycosphaerellales</taxon>
        <taxon>Teratosphaeriaceae</taxon>
        <taxon>Hortaea</taxon>
    </lineage>
</organism>
<dbReference type="GO" id="GO:0004553">
    <property type="term" value="F:hydrolase activity, hydrolyzing O-glycosyl compounds"/>
    <property type="evidence" value="ECO:0007669"/>
    <property type="project" value="InterPro"/>
</dbReference>
<dbReference type="InterPro" id="IPR051816">
    <property type="entry name" value="Glycosyl_Hydrolase_31"/>
</dbReference>
<dbReference type="VEuPathDB" id="FungiDB:BTJ68_11980"/>
<accession>A0A3M7DJW6</accession>
<feature type="chain" id="PRO_5018089915" description="Glycoside hydrolase family 31 protein" evidence="3">
    <location>
        <begin position="22"/>
        <end position="742"/>
    </location>
</feature>
<dbReference type="Gene3D" id="2.60.40.1180">
    <property type="entry name" value="Golgi alpha-mannosidase II"/>
    <property type="match status" value="1"/>
</dbReference>
<dbReference type="GO" id="GO:0005975">
    <property type="term" value="P:carbohydrate metabolic process"/>
    <property type="evidence" value="ECO:0007669"/>
    <property type="project" value="InterPro"/>
</dbReference>
<evidence type="ECO:0000313" key="7">
    <source>
        <dbReference type="Proteomes" id="UP000269276"/>
    </source>
</evidence>
<dbReference type="SUPFAM" id="SSF51011">
    <property type="entry name" value="Glycosyl hydrolase domain"/>
    <property type="match status" value="1"/>
</dbReference>
<keyword evidence="3" id="KW-0732">Signal</keyword>
<dbReference type="PANTHER" id="PTHR43863:SF2">
    <property type="entry name" value="MALTASE-GLUCOAMYLASE"/>
    <property type="match status" value="1"/>
</dbReference>
<dbReference type="InterPro" id="IPR011013">
    <property type="entry name" value="Gal_mutarotase_sf_dom"/>
</dbReference>
<dbReference type="PANTHER" id="PTHR43863">
    <property type="entry name" value="HYDROLASE, PUTATIVE (AFU_ORTHOLOGUE AFUA_1G03140)-RELATED"/>
    <property type="match status" value="1"/>
</dbReference>
<dbReference type="SUPFAM" id="SSF51445">
    <property type="entry name" value="(Trans)glycosidases"/>
    <property type="match status" value="1"/>
</dbReference>
<dbReference type="InterPro" id="IPR000322">
    <property type="entry name" value="Glyco_hydro_31_TIM"/>
</dbReference>
<feature type="signal peptide" evidence="3">
    <location>
        <begin position="1"/>
        <end position="21"/>
    </location>
</feature>
<dbReference type="EMBL" id="QWIP01000416">
    <property type="protein sequence ID" value="RMY64216.1"/>
    <property type="molecule type" value="Genomic_DNA"/>
</dbReference>
<dbReference type="GO" id="GO:0030246">
    <property type="term" value="F:carbohydrate binding"/>
    <property type="evidence" value="ECO:0007669"/>
    <property type="project" value="InterPro"/>
</dbReference>
<dbReference type="Pfam" id="PF01055">
    <property type="entry name" value="Glyco_hydro_31_2nd"/>
    <property type="match status" value="1"/>
</dbReference>
<keyword evidence="2" id="KW-0378">Hydrolase</keyword>